<dbReference type="GO" id="GO:0005634">
    <property type="term" value="C:nucleus"/>
    <property type="evidence" value="ECO:0007669"/>
    <property type="project" value="TreeGrafter"/>
</dbReference>
<dbReference type="PANTHER" id="PTHR48094:SF12">
    <property type="entry name" value="PARKINSON DISEASE PROTEIN 7 HOMOLOG"/>
    <property type="match status" value="1"/>
</dbReference>
<dbReference type="GeneID" id="8352961"/>
<dbReference type="PANTHER" id="PTHR48094">
    <property type="entry name" value="PROTEIN/NUCLEIC ACID DEGLYCASE DJ-1-RELATED"/>
    <property type="match status" value="1"/>
</dbReference>
<dbReference type="Pfam" id="PF01965">
    <property type="entry name" value="DJ-1_PfpI"/>
    <property type="match status" value="1"/>
</dbReference>
<dbReference type="STRING" id="6183.G4VDR4"/>
<evidence type="ECO:0000256" key="2">
    <source>
        <dbReference type="ARBA" id="ARBA00022490"/>
    </source>
</evidence>
<keyword evidence="2" id="KW-0963">Cytoplasm</keyword>
<dbReference type="FunFam" id="3.40.50.880:FF:000022">
    <property type="entry name" value="protein deglycase DJ-1"/>
    <property type="match status" value="1"/>
</dbReference>
<reference evidence="4" key="1">
    <citation type="journal article" date="2012" name="PLoS Negl. Trop. Dis.">
        <title>A systematically improved high quality genome and transcriptome of the human blood fluke Schistosoma mansoni.</title>
        <authorList>
            <person name="Protasio A.V."/>
            <person name="Tsai I.J."/>
            <person name="Babbage A."/>
            <person name="Nichol S."/>
            <person name="Hunt M."/>
            <person name="Aslett M.A."/>
            <person name="De Silva N."/>
            <person name="Velarde G.S."/>
            <person name="Anderson T.J."/>
            <person name="Clark R.C."/>
            <person name="Davidson C."/>
            <person name="Dillon G.P."/>
            <person name="Holroyd N.E."/>
            <person name="LoVerde P.T."/>
            <person name="Lloyd C."/>
            <person name="McQuillan J."/>
            <person name="Oliveira G."/>
            <person name="Otto T.D."/>
            <person name="Parker-Manuel S.J."/>
            <person name="Quail M.A."/>
            <person name="Wilson R.A."/>
            <person name="Zerlotini A."/>
            <person name="Dunne D.W."/>
            <person name="Berriman M."/>
        </authorList>
    </citation>
    <scope>NUCLEOTIDE SEQUENCE [LARGE SCALE GENOMIC DNA]</scope>
    <source>
        <strain evidence="4">Puerto Rican</strain>
    </source>
</reference>
<name>G4VDR4_SCHMA</name>
<dbReference type="NCBIfam" id="TIGR01383">
    <property type="entry name" value="not_thiJ"/>
    <property type="match status" value="1"/>
</dbReference>
<proteinExistence type="predicted"/>
<reference evidence="5" key="2">
    <citation type="submission" date="2018-12" db="UniProtKB">
        <authorList>
            <consortium name="WormBaseParasite"/>
        </authorList>
    </citation>
    <scope>IDENTIFICATION</scope>
    <source>
        <strain evidence="5">Puerto Rican</strain>
    </source>
</reference>
<dbReference type="OMA" id="KATCYPG"/>
<evidence type="ECO:0000256" key="1">
    <source>
        <dbReference type="ARBA" id="ARBA00004496"/>
    </source>
</evidence>
<sequence>MSASALLILSEGAEEIEAVTVADVLARAGVNVTVGGLQGDGVLKGSNGVCIKPNVSLSSVSSKLFDLVVMPGGMGGSNAMASSELVGKILKEHEKHGKYIAAICAAPIALESHKIAIGKRLTSYPGFQDQLPSYKYCEDNVVVDDKLVTSRGPGTAFAFAMKLVELLCGKPKAQTLIKGMLVSL</sequence>
<keyword evidence="4" id="KW-1185">Reference proteome</keyword>
<dbReference type="RefSeq" id="XP_018649625.1">
    <property type="nucleotide sequence ID" value="XM_018795299.1"/>
</dbReference>
<organism evidence="4 5">
    <name type="scientific">Schistosoma mansoni</name>
    <name type="common">Blood fluke</name>
    <dbReference type="NCBI Taxonomy" id="6183"/>
    <lineage>
        <taxon>Eukaryota</taxon>
        <taxon>Metazoa</taxon>
        <taxon>Spiralia</taxon>
        <taxon>Lophotrochozoa</taxon>
        <taxon>Platyhelminthes</taxon>
        <taxon>Trematoda</taxon>
        <taxon>Digenea</taxon>
        <taxon>Strigeidida</taxon>
        <taxon>Schistosomatoidea</taxon>
        <taxon>Schistosomatidae</taxon>
        <taxon>Schistosoma</taxon>
    </lineage>
</organism>
<dbReference type="Proteomes" id="UP000008854">
    <property type="component" value="Unassembled WGS sequence"/>
</dbReference>
<accession>G4VDR4</accession>
<comment type="subcellular location">
    <subcellularLocation>
        <location evidence="1">Cytoplasm</location>
    </subcellularLocation>
</comment>
<dbReference type="eggNOG" id="KOG2764">
    <property type="taxonomic scope" value="Eukaryota"/>
</dbReference>
<dbReference type="PhylomeDB" id="G4VDR4"/>
<protein>
    <submittedName>
        <fullName evidence="5">Family C56 non-peptidase homologue (C56 family)</fullName>
    </submittedName>
</protein>
<evidence type="ECO:0000259" key="3">
    <source>
        <dbReference type="Pfam" id="PF01965"/>
    </source>
</evidence>
<evidence type="ECO:0000313" key="4">
    <source>
        <dbReference type="Proteomes" id="UP000008854"/>
    </source>
</evidence>
<dbReference type="GO" id="GO:0006979">
    <property type="term" value="P:response to oxidative stress"/>
    <property type="evidence" value="ECO:0007669"/>
    <property type="project" value="TreeGrafter"/>
</dbReference>
<dbReference type="InterPro" id="IPR050325">
    <property type="entry name" value="Prot/Nucl_acid_deglycase"/>
</dbReference>
<dbReference type="FunCoup" id="G4VDR4">
    <property type="interactions" value="1450"/>
</dbReference>
<dbReference type="HOGENOM" id="CLU_000445_44_2_1"/>
<dbReference type="KEGG" id="smm:Smp_082030"/>
<feature type="domain" description="DJ-1/PfpI" evidence="3">
    <location>
        <begin position="4"/>
        <end position="165"/>
    </location>
</feature>
<dbReference type="GO" id="GO:0023051">
    <property type="term" value="P:regulation of signaling"/>
    <property type="evidence" value="ECO:0007669"/>
    <property type="project" value="UniProtKB-ARBA"/>
</dbReference>
<dbReference type="InParanoid" id="G4VDR4"/>
<dbReference type="InterPro" id="IPR002818">
    <property type="entry name" value="DJ-1/PfpI"/>
</dbReference>
<dbReference type="CTD" id="8352961"/>
<dbReference type="AlphaFoldDB" id="G4VDR4"/>
<dbReference type="GO" id="GO:0010646">
    <property type="term" value="P:regulation of cell communication"/>
    <property type="evidence" value="ECO:0007669"/>
    <property type="project" value="UniProtKB-ARBA"/>
</dbReference>
<dbReference type="Gene3D" id="3.40.50.880">
    <property type="match status" value="1"/>
</dbReference>
<dbReference type="GO" id="GO:1903189">
    <property type="term" value="P:glyoxal metabolic process"/>
    <property type="evidence" value="ECO:0007669"/>
    <property type="project" value="TreeGrafter"/>
</dbReference>
<dbReference type="CDD" id="cd03135">
    <property type="entry name" value="GATase1_DJ-1"/>
    <property type="match status" value="1"/>
</dbReference>
<dbReference type="InterPro" id="IPR029062">
    <property type="entry name" value="Class_I_gatase-like"/>
</dbReference>
<evidence type="ECO:0000313" key="5">
    <source>
        <dbReference type="WBParaSite" id="Smp_082030.1"/>
    </source>
</evidence>
<dbReference type="WBParaSite" id="Smp_082030.1">
    <property type="protein sequence ID" value="Smp_082030.1"/>
    <property type="gene ID" value="Smp_082030"/>
</dbReference>
<dbReference type="SUPFAM" id="SSF52317">
    <property type="entry name" value="Class I glutamine amidotransferase-like"/>
    <property type="match status" value="1"/>
</dbReference>
<dbReference type="GO" id="GO:0046295">
    <property type="term" value="P:glycolate biosynthetic process"/>
    <property type="evidence" value="ECO:0007669"/>
    <property type="project" value="TreeGrafter"/>
</dbReference>
<dbReference type="GO" id="GO:0005739">
    <property type="term" value="C:mitochondrion"/>
    <property type="evidence" value="ECO:0007669"/>
    <property type="project" value="TreeGrafter"/>
</dbReference>
<dbReference type="OrthoDB" id="543156at2759"/>
<dbReference type="InterPro" id="IPR006287">
    <property type="entry name" value="DJ-1"/>
</dbReference>